<dbReference type="Pfam" id="PF13185">
    <property type="entry name" value="GAF_2"/>
    <property type="match status" value="1"/>
</dbReference>
<dbReference type="EC" id="2.7.13.3" evidence="2"/>
<dbReference type="InterPro" id="IPR035965">
    <property type="entry name" value="PAS-like_dom_sf"/>
</dbReference>
<comment type="catalytic activity">
    <reaction evidence="1">
        <text>ATP + protein L-histidine = ADP + protein N-phospho-L-histidine.</text>
        <dbReference type="EC" id="2.7.13.3"/>
    </reaction>
</comment>
<evidence type="ECO:0000259" key="9">
    <source>
        <dbReference type="PROSITE" id="PS50113"/>
    </source>
</evidence>
<keyword evidence="7" id="KW-0472">Membrane</keyword>
<proteinExistence type="predicted"/>
<dbReference type="SMART" id="SM00086">
    <property type="entry name" value="PAC"/>
    <property type="match status" value="2"/>
</dbReference>
<dbReference type="InterPro" id="IPR000014">
    <property type="entry name" value="PAS"/>
</dbReference>
<dbReference type="PANTHER" id="PTHR43304">
    <property type="entry name" value="PHYTOCHROME-LIKE PROTEIN CPH1"/>
    <property type="match status" value="1"/>
</dbReference>
<organism evidence="10 11">
    <name type="scientific">Plebeiibacterium sediminum</name>
    <dbReference type="NCBI Taxonomy" id="2992112"/>
    <lineage>
        <taxon>Bacteria</taxon>
        <taxon>Pseudomonadati</taxon>
        <taxon>Bacteroidota</taxon>
        <taxon>Bacteroidia</taxon>
        <taxon>Marinilabiliales</taxon>
        <taxon>Marinilabiliaceae</taxon>
        <taxon>Plebeiibacterium</taxon>
    </lineage>
</organism>
<dbReference type="Gene3D" id="3.30.450.20">
    <property type="entry name" value="PAS domain"/>
    <property type="match status" value="4"/>
</dbReference>
<keyword evidence="11" id="KW-1185">Reference proteome</keyword>
<dbReference type="InterPro" id="IPR029016">
    <property type="entry name" value="GAF-like_dom_sf"/>
</dbReference>
<keyword evidence="5" id="KW-0418">Kinase</keyword>
<feature type="coiled-coil region" evidence="6">
    <location>
        <begin position="371"/>
        <end position="437"/>
    </location>
</feature>
<dbReference type="PANTHER" id="PTHR43304:SF1">
    <property type="entry name" value="PAC DOMAIN-CONTAINING PROTEIN"/>
    <property type="match status" value="1"/>
</dbReference>
<evidence type="ECO:0000313" key="10">
    <source>
        <dbReference type="EMBL" id="MCW3785060.1"/>
    </source>
</evidence>
<feature type="domain" description="PAS" evidence="8">
    <location>
        <begin position="872"/>
        <end position="916"/>
    </location>
</feature>
<dbReference type="Pfam" id="PF13426">
    <property type="entry name" value="PAS_9"/>
    <property type="match status" value="2"/>
</dbReference>
<keyword evidence="4" id="KW-0808">Transferase</keyword>
<gene>
    <name evidence="10" type="ORF">OM075_01210</name>
</gene>
<dbReference type="InterPro" id="IPR013655">
    <property type="entry name" value="PAS_fold_3"/>
</dbReference>
<dbReference type="Pfam" id="PF04392">
    <property type="entry name" value="ABC_sub_bind"/>
    <property type="match status" value="1"/>
</dbReference>
<feature type="coiled-coil region" evidence="6">
    <location>
        <begin position="588"/>
        <end position="625"/>
    </location>
</feature>
<name>A0AAE3M1H0_9BACT</name>
<reference evidence="10" key="1">
    <citation type="submission" date="2022-10" db="EMBL/GenBank/DDBJ databases">
        <authorList>
            <person name="Yu W.X."/>
        </authorList>
    </citation>
    <scope>NUCLEOTIDE SEQUENCE</scope>
    <source>
        <strain evidence="10">AAT</strain>
    </source>
</reference>
<dbReference type="Pfam" id="PF08447">
    <property type="entry name" value="PAS_3"/>
    <property type="match status" value="2"/>
</dbReference>
<dbReference type="NCBIfam" id="TIGR00229">
    <property type="entry name" value="sensory_box"/>
    <property type="match status" value="3"/>
</dbReference>
<dbReference type="PROSITE" id="PS50112">
    <property type="entry name" value="PAS"/>
    <property type="match status" value="3"/>
</dbReference>
<dbReference type="InterPro" id="IPR003018">
    <property type="entry name" value="GAF"/>
</dbReference>
<evidence type="ECO:0000256" key="3">
    <source>
        <dbReference type="ARBA" id="ARBA00022553"/>
    </source>
</evidence>
<dbReference type="SUPFAM" id="SSF55785">
    <property type="entry name" value="PYP-like sensor domain (PAS domain)"/>
    <property type="match status" value="4"/>
</dbReference>
<dbReference type="AlphaFoldDB" id="A0AAE3M1H0"/>
<feature type="transmembrane region" description="Helical" evidence="7">
    <location>
        <begin position="347"/>
        <end position="366"/>
    </location>
</feature>
<dbReference type="Proteomes" id="UP001209229">
    <property type="component" value="Unassembled WGS sequence"/>
</dbReference>
<keyword evidence="7" id="KW-1133">Transmembrane helix</keyword>
<dbReference type="InterPro" id="IPR000700">
    <property type="entry name" value="PAS-assoc_C"/>
</dbReference>
<keyword evidence="7" id="KW-0812">Transmembrane</keyword>
<protein>
    <recommendedName>
        <fullName evidence="2">histidine kinase</fullName>
        <ecNumber evidence="2">2.7.13.3</ecNumber>
    </recommendedName>
</protein>
<dbReference type="RefSeq" id="WP_301188631.1">
    <property type="nucleotide sequence ID" value="NZ_JAPDPJ010000001.1"/>
</dbReference>
<dbReference type="PROSITE" id="PS50113">
    <property type="entry name" value="PAC"/>
    <property type="match status" value="2"/>
</dbReference>
<keyword evidence="3" id="KW-0597">Phosphoprotein</keyword>
<dbReference type="Gene3D" id="3.30.450.40">
    <property type="match status" value="1"/>
</dbReference>
<dbReference type="CDD" id="cd00130">
    <property type="entry name" value="PAS"/>
    <property type="match status" value="2"/>
</dbReference>
<sequence length="1162" mass="134936">MIKEIYRNKLVWIVIFIQVAFTYQVWASNTDRVLLISSYNSSFPTYFQQIEGIKSVLDSLEIQLDIESLDSKRFNDSIIYKLNGQLLSHKLSKGLKYKAIIVSDDNALDFILQRQERLFKGVPIVFLGVNDINKAIIQNQNPLITGVGEMVSMEETINVMLKLFPEKKQLYVISDATKTGKVDLENFTDVIKKYEGVEVFTVSLENFSFEEMGYVLQQVDEEVPVLLLSALQDKNGNTMDFYSSLKLVKAHLKSPLFHLFQHGMGRGILGGKLVSHYEQGKSAAIIVSRLLYGEDISNIKVQYESLNHYEFDYYELEKYNVDKSLLPSTSVIINMPDNVFYKYRKTIILILCFLLVQLAIIVLLIINVRRKRKAQKDLVDQVSEYQSLNEEYVSLNEQYQSINEELNTKNNDLLAAEEELRANLEELAESNRAFEISEERFKLAAEASNNGVWDWNLITNEVYFSPVWKQILGYEDDELLNVFETWKDNMYEEDVNEALAHIDKYIKGESVIYRTEFRMKHKNGKLKNILSQGLMMRDSNGKAYRMIGSHEDLTSRYHYEENLKAQIEENLSLYEEYKTISEELILKNEALIKSEDIVKRNYKALEEKTQQLIESEEKYRLLFNNINEAFALHEIITDDNDNPTDFIYRDVNPVFLKNVGLRYEDLVGKKATELFPGIKLTWIDRYGKVALTGQSDYFLDHSSKLGKSYDVHVFCPKTGFFGAIFKDVTETLKAEKELMAERERISYVLEGTKAGTWDWDIEKDEIVINERWANIIGYKKDEVGILSYREWMKSLHEDDIIRISSTLGKVFSREIDYYDVEYRQKHKNGNYLWLHARGDIMEWTGLGKPLRMCGIHLDITSRKEAELKVIESEKRFKTIFDKSRTIMVLVNPATLQIVDVNDSAILFYGYTKEEFLKLTGLDIAVLSFDELRVKIRVALEKGKNYFSTKHKLKSGEIRNVDIYLSLIDVDHKKMLHIIIIDTTKAVEAEYQLRKVNQRFIGLENIIHYSANSINDLLDFTLKQVIDYTQSDTGAVYHYDEDKNLFVLNNFSNDVRLSLTFDSGNNINNLDCLSRAVRLKEAVIINDPKSSYPFIKEETADKFGAYKSIAIPVLENDKVVSIFWLGSKTNQYSKFHVEQVMLLLETAWILVERQRLQDQNKLV</sequence>
<evidence type="ECO:0000259" key="8">
    <source>
        <dbReference type="PROSITE" id="PS50112"/>
    </source>
</evidence>
<dbReference type="InterPro" id="IPR052162">
    <property type="entry name" value="Sensor_kinase/Photoreceptor"/>
</dbReference>
<dbReference type="EMBL" id="JAPDPJ010000001">
    <property type="protein sequence ID" value="MCW3785060.1"/>
    <property type="molecule type" value="Genomic_DNA"/>
</dbReference>
<keyword evidence="6" id="KW-0175">Coiled coil</keyword>
<evidence type="ECO:0000256" key="6">
    <source>
        <dbReference type="SAM" id="Coils"/>
    </source>
</evidence>
<dbReference type="InterPro" id="IPR007487">
    <property type="entry name" value="ABC_transpt-TYRBP-like"/>
</dbReference>
<evidence type="ECO:0000256" key="7">
    <source>
        <dbReference type="SAM" id="Phobius"/>
    </source>
</evidence>
<feature type="domain" description="PAS" evidence="8">
    <location>
        <begin position="741"/>
        <end position="814"/>
    </location>
</feature>
<comment type="caution">
    <text evidence="10">The sequence shown here is derived from an EMBL/GenBank/DDBJ whole genome shotgun (WGS) entry which is preliminary data.</text>
</comment>
<evidence type="ECO:0000256" key="5">
    <source>
        <dbReference type="ARBA" id="ARBA00022777"/>
    </source>
</evidence>
<evidence type="ECO:0000256" key="1">
    <source>
        <dbReference type="ARBA" id="ARBA00000085"/>
    </source>
</evidence>
<evidence type="ECO:0000256" key="2">
    <source>
        <dbReference type="ARBA" id="ARBA00012438"/>
    </source>
</evidence>
<feature type="domain" description="PAC" evidence="9">
    <location>
        <begin position="818"/>
        <end position="871"/>
    </location>
</feature>
<evidence type="ECO:0000313" key="11">
    <source>
        <dbReference type="Proteomes" id="UP001209229"/>
    </source>
</evidence>
<feature type="domain" description="PAS" evidence="8">
    <location>
        <begin position="437"/>
        <end position="509"/>
    </location>
</feature>
<dbReference type="GO" id="GO:0004673">
    <property type="term" value="F:protein histidine kinase activity"/>
    <property type="evidence" value="ECO:0007669"/>
    <property type="project" value="UniProtKB-EC"/>
</dbReference>
<evidence type="ECO:0000256" key="4">
    <source>
        <dbReference type="ARBA" id="ARBA00022679"/>
    </source>
</evidence>
<feature type="domain" description="PAC" evidence="9">
    <location>
        <begin position="513"/>
        <end position="565"/>
    </location>
</feature>
<accession>A0AAE3M1H0</accession>
<dbReference type="SMART" id="SM00091">
    <property type="entry name" value="PAS"/>
    <property type="match status" value="4"/>
</dbReference>
<dbReference type="InterPro" id="IPR001610">
    <property type="entry name" value="PAC"/>
</dbReference>
<dbReference type="SUPFAM" id="SSF55781">
    <property type="entry name" value="GAF domain-like"/>
    <property type="match status" value="1"/>
</dbReference>